<organism evidence="1 2">
    <name type="scientific">Vairimorpha necatrix</name>
    <dbReference type="NCBI Taxonomy" id="6039"/>
    <lineage>
        <taxon>Eukaryota</taxon>
        <taxon>Fungi</taxon>
        <taxon>Fungi incertae sedis</taxon>
        <taxon>Microsporidia</taxon>
        <taxon>Nosematidae</taxon>
        <taxon>Vairimorpha</taxon>
    </lineage>
</organism>
<dbReference type="Proteomes" id="UP001334084">
    <property type="component" value="Chromosome 12"/>
</dbReference>
<accession>A0AAX4JGL5</accession>
<sequence length="233" mass="28191">MFFVYLILNNMQQVKGIGNQPTTSKEDFTNEELKKCTNILFQPDTEILYYRNDIYEVRTLAKIIHEAILNKMSFPMKSQYNWPVAEDMKDYEILREDIKFSSYWKYLYTWPEKKVRKGKEAVIFVIFESIMEHSQSFYRTLKCINSKVQKINNEKLIKIVDKYVDLKMNDYYNFKIMRVFNPKDYKNIAEEINDSFREYKIPTRKEFDINSEYNRMNMTLKSNTGFSNLSRLK</sequence>
<evidence type="ECO:0000313" key="1">
    <source>
        <dbReference type="EMBL" id="WUR05133.1"/>
    </source>
</evidence>
<protein>
    <submittedName>
        <fullName evidence="1">Uncharacterized protein</fullName>
    </submittedName>
</protein>
<gene>
    <name evidence="1" type="ORF">VNE69_12118</name>
</gene>
<dbReference type="GeneID" id="90542980"/>
<dbReference type="AlphaFoldDB" id="A0AAX4JGL5"/>
<dbReference type="EMBL" id="CP142737">
    <property type="protein sequence ID" value="WUR05133.1"/>
    <property type="molecule type" value="Genomic_DNA"/>
</dbReference>
<reference evidence="1" key="1">
    <citation type="journal article" date="2024" name="BMC Genomics">
        <title>Functional annotation of a divergent genome using sequence and structure-based similarity.</title>
        <authorList>
            <person name="Svedberg D."/>
            <person name="Winiger R.R."/>
            <person name="Berg A."/>
            <person name="Sharma H."/>
            <person name="Tellgren-Roth C."/>
            <person name="Debrunner-Vossbrinck B.A."/>
            <person name="Vossbrinck C.R."/>
            <person name="Barandun J."/>
        </authorList>
    </citation>
    <scope>NUCLEOTIDE SEQUENCE</scope>
    <source>
        <strain evidence="1">Illinois isolate</strain>
    </source>
</reference>
<evidence type="ECO:0000313" key="2">
    <source>
        <dbReference type="Proteomes" id="UP001334084"/>
    </source>
</evidence>
<dbReference type="KEGG" id="vnx:VNE69_12118"/>
<keyword evidence="2" id="KW-1185">Reference proteome</keyword>
<dbReference type="RefSeq" id="XP_065331278.1">
    <property type="nucleotide sequence ID" value="XM_065475206.1"/>
</dbReference>
<proteinExistence type="predicted"/>
<name>A0AAX4JGL5_9MICR</name>